<sequence length="166" mass="19911">MNNNKKRSIERDLTYQPNNQKKRITVSLEEYQRLVNNSKSVEKLKIEIQELKGQLEIVMKPMSPDNNTFIKYFNDKIQRLTTVLYNYQHREGNKPVLDADEFVTLIENRDPNFRDFFNLIYQSMNLNAKRWKTKESFTSRNEANRLYQNSADFRLIAKKNQPKFGH</sequence>
<dbReference type="OrthoDB" id="2344874at2759"/>
<evidence type="ECO:0000313" key="1">
    <source>
        <dbReference type="EMBL" id="RHZ81372.1"/>
    </source>
</evidence>
<gene>
    <name evidence="1" type="ORF">Glove_121g17</name>
</gene>
<dbReference type="AlphaFoldDB" id="A0A397J361"/>
<organism evidence="1 2">
    <name type="scientific">Diversispora epigaea</name>
    <dbReference type="NCBI Taxonomy" id="1348612"/>
    <lineage>
        <taxon>Eukaryota</taxon>
        <taxon>Fungi</taxon>
        <taxon>Fungi incertae sedis</taxon>
        <taxon>Mucoromycota</taxon>
        <taxon>Glomeromycotina</taxon>
        <taxon>Glomeromycetes</taxon>
        <taxon>Diversisporales</taxon>
        <taxon>Diversisporaceae</taxon>
        <taxon>Diversispora</taxon>
    </lineage>
</organism>
<protein>
    <submittedName>
        <fullName evidence="1">Uncharacterized protein</fullName>
    </submittedName>
</protein>
<name>A0A397J361_9GLOM</name>
<keyword evidence="2" id="KW-1185">Reference proteome</keyword>
<dbReference type="STRING" id="1348612.A0A397J361"/>
<proteinExistence type="predicted"/>
<accession>A0A397J361</accession>
<evidence type="ECO:0000313" key="2">
    <source>
        <dbReference type="Proteomes" id="UP000266861"/>
    </source>
</evidence>
<dbReference type="Proteomes" id="UP000266861">
    <property type="component" value="Unassembled WGS sequence"/>
</dbReference>
<comment type="caution">
    <text evidence="1">The sequence shown here is derived from an EMBL/GenBank/DDBJ whole genome shotgun (WGS) entry which is preliminary data.</text>
</comment>
<reference evidence="1 2" key="1">
    <citation type="submission" date="2018-08" db="EMBL/GenBank/DDBJ databases">
        <title>Genome and evolution of the arbuscular mycorrhizal fungus Diversispora epigaea (formerly Glomus versiforme) and its bacterial endosymbionts.</title>
        <authorList>
            <person name="Sun X."/>
            <person name="Fei Z."/>
            <person name="Harrison M."/>
        </authorList>
    </citation>
    <scope>NUCLEOTIDE SEQUENCE [LARGE SCALE GENOMIC DNA]</scope>
    <source>
        <strain evidence="1 2">IT104</strain>
    </source>
</reference>
<dbReference type="EMBL" id="PQFF01000113">
    <property type="protein sequence ID" value="RHZ81372.1"/>
    <property type="molecule type" value="Genomic_DNA"/>
</dbReference>